<evidence type="ECO:0000256" key="4">
    <source>
        <dbReference type="ARBA" id="ARBA00035206"/>
    </source>
</evidence>
<dbReference type="Gene3D" id="2.30.30.30">
    <property type="match status" value="1"/>
</dbReference>
<organism evidence="8 9">
    <name type="scientific">Intestinimonas massiliensis</name>
    <name type="common">ex Afouda et al. 2020</name>
    <dbReference type="NCBI Taxonomy" id="1673721"/>
    <lineage>
        <taxon>Bacteria</taxon>
        <taxon>Bacillati</taxon>
        <taxon>Bacillota</taxon>
        <taxon>Clostridia</taxon>
        <taxon>Eubacteriales</taxon>
        <taxon>Intestinimonas</taxon>
    </lineage>
</organism>
<comment type="function">
    <text evidence="5">One of two assembly initiator proteins, it binds directly to the 5'-end of the 23S rRNA, where it nucleates assembly of the 50S subunit.</text>
</comment>
<dbReference type="GO" id="GO:0005840">
    <property type="term" value="C:ribosome"/>
    <property type="evidence" value="ECO:0007669"/>
    <property type="project" value="UniProtKB-KW"/>
</dbReference>
<name>A0ABS9M9M8_9FIRM</name>
<keyword evidence="5" id="KW-0699">rRNA-binding</keyword>
<dbReference type="EMBL" id="JAKNJB010000016">
    <property type="protein sequence ID" value="MCG4527483.1"/>
    <property type="molecule type" value="Genomic_DNA"/>
</dbReference>
<keyword evidence="2 5" id="KW-0689">Ribosomal protein</keyword>
<comment type="caution">
    <text evidence="8">The sequence shown here is derived from an EMBL/GenBank/DDBJ whole genome shotgun (WGS) entry which is preliminary data.</text>
</comment>
<keyword evidence="5" id="KW-0694">RNA-binding</keyword>
<comment type="similarity">
    <text evidence="1 5 6">Belongs to the universal ribosomal protein uL24 family.</text>
</comment>
<dbReference type="SUPFAM" id="SSF50104">
    <property type="entry name" value="Translation proteins SH3-like domain"/>
    <property type="match status" value="1"/>
</dbReference>
<dbReference type="InterPro" id="IPR014722">
    <property type="entry name" value="Rib_uL2_dom2"/>
</dbReference>
<evidence type="ECO:0000256" key="3">
    <source>
        <dbReference type="ARBA" id="ARBA00023274"/>
    </source>
</evidence>
<dbReference type="Proteomes" id="UP001200313">
    <property type="component" value="Unassembled WGS sequence"/>
</dbReference>
<dbReference type="PANTHER" id="PTHR12903">
    <property type="entry name" value="MITOCHONDRIAL RIBOSOMAL PROTEIN L24"/>
    <property type="match status" value="1"/>
</dbReference>
<evidence type="ECO:0000259" key="7">
    <source>
        <dbReference type="SMART" id="SM00739"/>
    </source>
</evidence>
<evidence type="ECO:0000313" key="9">
    <source>
        <dbReference type="Proteomes" id="UP001200313"/>
    </source>
</evidence>
<dbReference type="InterPro" id="IPR005824">
    <property type="entry name" value="KOW"/>
</dbReference>
<dbReference type="Pfam" id="PF17136">
    <property type="entry name" value="ribosomal_L24"/>
    <property type="match status" value="1"/>
</dbReference>
<accession>A0ABS9M9M8</accession>
<reference evidence="8 9" key="1">
    <citation type="submission" date="2022-01" db="EMBL/GenBank/DDBJ databases">
        <title>Collection of gut derived symbiotic bacterial strains cultured from healthy donors.</title>
        <authorList>
            <person name="Lin H."/>
            <person name="Kohout C."/>
            <person name="Waligurski E."/>
            <person name="Pamer E.G."/>
        </authorList>
    </citation>
    <scope>NUCLEOTIDE SEQUENCE [LARGE SCALE GENOMIC DNA]</scope>
    <source>
        <strain evidence="8 9">DFI.3.7</strain>
    </source>
</reference>
<keyword evidence="3 5" id="KW-0687">Ribonucleoprotein</keyword>
<feature type="domain" description="KOW" evidence="7">
    <location>
        <begin position="5"/>
        <end position="32"/>
    </location>
</feature>
<dbReference type="InterPro" id="IPR008991">
    <property type="entry name" value="Translation_prot_SH3-like_sf"/>
</dbReference>
<comment type="function">
    <text evidence="5">One of the proteins that surrounds the polypeptide exit tunnel on the outside of the subunit.</text>
</comment>
<comment type="subunit">
    <text evidence="5">Part of the 50S ribosomal subunit.</text>
</comment>
<dbReference type="InterPro" id="IPR005825">
    <property type="entry name" value="Ribosomal_uL24_CS"/>
</dbReference>
<evidence type="ECO:0000256" key="5">
    <source>
        <dbReference type="HAMAP-Rule" id="MF_01326"/>
    </source>
</evidence>
<dbReference type="PROSITE" id="PS01108">
    <property type="entry name" value="RIBOSOMAL_L24"/>
    <property type="match status" value="1"/>
</dbReference>
<dbReference type="Pfam" id="PF00467">
    <property type="entry name" value="KOW"/>
    <property type="match status" value="1"/>
</dbReference>
<protein>
    <recommendedName>
        <fullName evidence="4 5">Large ribosomal subunit protein uL24</fullName>
    </recommendedName>
</protein>
<dbReference type="SMART" id="SM00739">
    <property type="entry name" value="KOW"/>
    <property type="match status" value="1"/>
</dbReference>
<dbReference type="CDD" id="cd06089">
    <property type="entry name" value="KOW_RPL26"/>
    <property type="match status" value="1"/>
</dbReference>
<proteinExistence type="inferred from homology"/>
<keyword evidence="9" id="KW-1185">Reference proteome</keyword>
<dbReference type="NCBIfam" id="TIGR01079">
    <property type="entry name" value="rplX_bact"/>
    <property type="match status" value="1"/>
</dbReference>
<dbReference type="InterPro" id="IPR041988">
    <property type="entry name" value="Ribosomal_uL24_KOW"/>
</dbReference>
<evidence type="ECO:0000313" key="8">
    <source>
        <dbReference type="EMBL" id="MCG4527483.1"/>
    </source>
</evidence>
<evidence type="ECO:0000256" key="6">
    <source>
        <dbReference type="RuleBase" id="RU003477"/>
    </source>
</evidence>
<gene>
    <name evidence="5 8" type="primary">rplX</name>
    <name evidence="8" type="ORF">L0P79_10375</name>
</gene>
<evidence type="ECO:0000256" key="2">
    <source>
        <dbReference type="ARBA" id="ARBA00022980"/>
    </source>
</evidence>
<evidence type="ECO:0000256" key="1">
    <source>
        <dbReference type="ARBA" id="ARBA00010618"/>
    </source>
</evidence>
<sequence length="105" mass="11653">MKNMSIRKDDTVIVLSGKDKGKKGKVLTVMPKDGKVIVEKVNVISRHQKPRKQGEEGGIIKREAPIYACKVMRVCPKCDKPTRPAHKTLADGKKVRVCKKCGAEI</sequence>
<dbReference type="InterPro" id="IPR057264">
    <property type="entry name" value="Ribosomal_uL24_C"/>
</dbReference>
<dbReference type="InterPro" id="IPR003256">
    <property type="entry name" value="Ribosomal_uL24"/>
</dbReference>
<dbReference type="RefSeq" id="WP_050617188.1">
    <property type="nucleotide sequence ID" value="NZ_JAKNJB010000016.1"/>
</dbReference>
<dbReference type="HAMAP" id="MF_01326_B">
    <property type="entry name" value="Ribosomal_uL24_B"/>
    <property type="match status" value="1"/>
</dbReference>